<keyword evidence="2" id="KW-1185">Reference proteome</keyword>
<protein>
    <submittedName>
        <fullName evidence="1">Uncharacterized protein</fullName>
    </submittedName>
</protein>
<organism evidence="1 2">
    <name type="scientific">Candidatus Sneabacter namystus</name>
    <dbReference type="NCBI Taxonomy" id="2601646"/>
    <lineage>
        <taxon>Bacteria</taxon>
        <taxon>Pseudomonadati</taxon>
        <taxon>Pseudomonadota</taxon>
        <taxon>Alphaproteobacteria</taxon>
        <taxon>Rickettsiales</taxon>
        <taxon>Rickettsiaceae</taxon>
        <taxon>Rickettsieae</taxon>
        <taxon>Candidatus Sneabacter</taxon>
    </lineage>
</organism>
<gene>
    <name evidence="1" type="ORF">FZC37_00365</name>
</gene>
<dbReference type="Proteomes" id="UP000323844">
    <property type="component" value="Chromosome"/>
</dbReference>
<reference evidence="1 2" key="1">
    <citation type="submission" date="2019-08" db="EMBL/GenBank/DDBJ databases">
        <title>Highly reduced genomes of protist endosymbionts show evolutionary convergence.</title>
        <authorList>
            <person name="George E."/>
            <person name="Husnik F."/>
            <person name="Tashyreva D."/>
            <person name="Prokopchuk G."/>
            <person name="Horak A."/>
            <person name="Kwong W.K."/>
            <person name="Lukes J."/>
            <person name="Keeling P.J."/>
        </authorList>
    </citation>
    <scope>NUCLEOTIDE SEQUENCE [LARGE SCALE GENOMIC DNA]</scope>
    <source>
        <strain evidence="1">1621</strain>
    </source>
</reference>
<sequence length="475" mass="54194">MTKEKELPIPHEILKRKRENEILKNKRQKTDEIIRKRKARKRKTKTPEELIKIIGQYCENPNSMVEAIKCRREKEIREQLRLGDIRAEYKTMLKSDIADMPYEKGNAPGAVGQTALAFCLELESKCHVVAKGVTNTHELSEDVGAWTHAALSDKLEKDALHRQAVQGTQKPPLFKVDEKARSLYAIEKGWLGDPNSSMSKIRSEIDCYNRNLSSNSDKINVFSDSYSALTTTTKHHIIESENGLQQMWAKFQGRMRGAVSLYSEHPEKVDGHPWLHASLILFARYICDFDKFFGTDDSIHATTKVAWNPGNLITGPAPHCRERHDGTKANPSFDRTISPAIDILDLSLQDYNNSSKDVKSMINNLEVELLGKQISIRRGDKREELIQCIRWLVKILQVSDQALSDAHEIDEYFANFWLCWINLLWSGFWVGSYARGKSNDNLHKPVLQVGRPKIIGQSYNTIGIAKKYAEAFNSN</sequence>
<proteinExistence type="predicted"/>
<dbReference type="RefSeq" id="WP_148951758.1">
    <property type="nucleotide sequence ID" value="NZ_CP043312.1"/>
</dbReference>
<accession>A0A5C0UI04</accession>
<dbReference type="AlphaFoldDB" id="A0A5C0UI04"/>
<dbReference type="KEGG" id="snay:FZC37_00365"/>
<evidence type="ECO:0000313" key="2">
    <source>
        <dbReference type="Proteomes" id="UP000323844"/>
    </source>
</evidence>
<name>A0A5C0UI04_9RICK</name>
<evidence type="ECO:0000313" key="1">
    <source>
        <dbReference type="EMBL" id="QEK39397.1"/>
    </source>
</evidence>
<dbReference type="EMBL" id="CP043312">
    <property type="protein sequence ID" value="QEK39397.1"/>
    <property type="molecule type" value="Genomic_DNA"/>
</dbReference>